<reference evidence="2" key="1">
    <citation type="submission" date="2021-11" db="EMBL/GenBank/DDBJ databases">
        <title>Description of novel Chryseobacterium species.</title>
        <authorList>
            <person name="Saticioglu I.B."/>
            <person name="Ay H."/>
            <person name="Altun S."/>
            <person name="Duman M."/>
        </authorList>
    </citation>
    <scope>NUCLEOTIDE SEQUENCE</scope>
    <source>
        <strain evidence="2">C-39</strain>
    </source>
</reference>
<dbReference type="Proteomes" id="UP000603715">
    <property type="component" value="Unassembled WGS sequence"/>
</dbReference>
<name>A0A9Q3UUS4_9FLAO</name>
<dbReference type="SUPFAM" id="SSF56784">
    <property type="entry name" value="HAD-like"/>
    <property type="match status" value="1"/>
</dbReference>
<comment type="caution">
    <text evidence="2">The sequence shown here is derived from an EMBL/GenBank/DDBJ whole genome shotgun (WGS) entry which is preliminary data.</text>
</comment>
<dbReference type="RefSeq" id="WP_191177838.1">
    <property type="nucleotide sequence ID" value="NZ_JACXXP010000001.1"/>
</dbReference>
<dbReference type="AlphaFoldDB" id="A0A9Q3UUS4"/>
<evidence type="ECO:0000313" key="3">
    <source>
        <dbReference type="Proteomes" id="UP000603715"/>
    </source>
</evidence>
<dbReference type="EMBL" id="JAJJML010000001">
    <property type="protein sequence ID" value="MCC9036028.1"/>
    <property type="molecule type" value="Genomic_DNA"/>
</dbReference>
<protein>
    <submittedName>
        <fullName evidence="2">Uncharacterized protein</fullName>
    </submittedName>
</protein>
<accession>A0A9Q3UUS4</accession>
<dbReference type="InterPro" id="IPR036412">
    <property type="entry name" value="HAD-like_sf"/>
</dbReference>
<evidence type="ECO:0000313" key="1">
    <source>
        <dbReference type="EMBL" id="MBD3903196.1"/>
    </source>
</evidence>
<sequence length="155" mass="18265">MRISFDLDDTIISTVKFPLEKESFWSKIIRAERIRFGTIKLFKELRIQNHQIYVYTTSYRSKVKIKLMLLCYGIPVDFVINQYLHEKRVRKNGKSVSKFPPEFDIDIHIDDSLGVEMEGKKFGFKTIIISANNENWVNEILEKIDIVTTNKSKMV</sequence>
<evidence type="ECO:0000313" key="2">
    <source>
        <dbReference type="EMBL" id="MCC9036028.1"/>
    </source>
</evidence>
<evidence type="ECO:0000313" key="4">
    <source>
        <dbReference type="Proteomes" id="UP001107960"/>
    </source>
</evidence>
<proteinExistence type="predicted"/>
<dbReference type="EMBL" id="JACXXP010000001">
    <property type="protein sequence ID" value="MBD3903196.1"/>
    <property type="molecule type" value="Genomic_DNA"/>
</dbReference>
<gene>
    <name evidence="1" type="ORF">IEW27_01120</name>
    <name evidence="2" type="ORF">LNP80_17550</name>
</gene>
<reference evidence="3" key="2">
    <citation type="submission" date="2023-07" db="EMBL/GenBank/DDBJ databases">
        <title>Description of novel Chryseobacterium sp. strain C-2.</title>
        <authorList>
            <person name="Saticioglu I.B."/>
        </authorList>
    </citation>
    <scope>NUCLEOTIDE SEQUENCE [LARGE SCALE GENOMIC DNA]</scope>
    <source>
        <strain evidence="3">C-2</strain>
    </source>
</reference>
<reference evidence="1" key="3">
    <citation type="submission" date="2024-05" db="EMBL/GenBank/DDBJ databases">
        <title>Description of novel Chryseobacterium sp. strain C-2.</title>
        <authorList>
            <person name="Saticioglu I.B."/>
        </authorList>
    </citation>
    <scope>NUCLEOTIDE SEQUENCE</scope>
    <source>
        <strain evidence="1">C-2</strain>
    </source>
</reference>
<dbReference type="Proteomes" id="UP001107960">
    <property type="component" value="Unassembled WGS sequence"/>
</dbReference>
<keyword evidence="3" id="KW-1185">Reference proteome</keyword>
<organism evidence="2 4">
    <name type="scientific">Chryseobacterium muglaense</name>
    <dbReference type="NCBI Taxonomy" id="2893752"/>
    <lineage>
        <taxon>Bacteria</taxon>
        <taxon>Pseudomonadati</taxon>
        <taxon>Bacteroidota</taxon>
        <taxon>Flavobacteriia</taxon>
        <taxon>Flavobacteriales</taxon>
        <taxon>Weeksellaceae</taxon>
        <taxon>Chryseobacterium group</taxon>
        <taxon>Chryseobacterium</taxon>
    </lineage>
</organism>